<evidence type="ECO:0000256" key="3">
    <source>
        <dbReference type="ARBA" id="ARBA00022676"/>
    </source>
</evidence>
<feature type="binding site" evidence="10">
    <location>
        <position position="297"/>
    </location>
    <ligand>
        <name>UDP-N-acetyl-alpha-D-glucosamine</name>
        <dbReference type="ChEBI" id="CHEBI:57705"/>
    </ligand>
</feature>
<dbReference type="CDD" id="cd03785">
    <property type="entry name" value="GT28_MurG"/>
    <property type="match status" value="1"/>
</dbReference>
<dbReference type="OrthoDB" id="9808936at2"/>
<protein>
    <recommendedName>
        <fullName evidence="10">UDP-N-acetylglucosamine--N-acetylmuramyl-(pentapeptide) pyrophosphoryl-undecaprenol N-acetylglucosamine transferase</fullName>
        <ecNumber evidence="10">2.4.1.227</ecNumber>
    </recommendedName>
    <alternativeName>
        <fullName evidence="10">Undecaprenyl-PP-MurNAc-pentapeptide-UDPGlcNAc GlcNAc transferase</fullName>
    </alternativeName>
</protein>
<dbReference type="GO" id="GO:0051301">
    <property type="term" value="P:cell division"/>
    <property type="evidence" value="ECO:0007669"/>
    <property type="project" value="UniProtKB-KW"/>
</dbReference>
<comment type="caution">
    <text evidence="10">Lacks conserved residue(s) required for the propagation of feature annotation.</text>
</comment>
<comment type="subcellular location">
    <subcellularLocation>
        <location evidence="10">Cell membrane</location>
        <topology evidence="10">Peripheral membrane protein</topology>
        <orientation evidence="10">Cytoplasmic side</orientation>
    </subcellularLocation>
</comment>
<dbReference type="Gene3D" id="3.40.50.2000">
    <property type="entry name" value="Glycogen Phosphorylase B"/>
    <property type="match status" value="2"/>
</dbReference>
<evidence type="ECO:0000256" key="5">
    <source>
        <dbReference type="ARBA" id="ARBA00022960"/>
    </source>
</evidence>
<comment type="pathway">
    <text evidence="10">Cell wall biogenesis; peptidoglycan biosynthesis.</text>
</comment>
<organism evidence="13 14">
    <name type="scientific">Candidatus Nitrospira nitrosa</name>
    <dbReference type="NCBI Taxonomy" id="1742972"/>
    <lineage>
        <taxon>Bacteria</taxon>
        <taxon>Pseudomonadati</taxon>
        <taxon>Nitrospirota</taxon>
        <taxon>Nitrospiria</taxon>
        <taxon>Nitrospirales</taxon>
        <taxon>Nitrospiraceae</taxon>
        <taxon>Nitrospira</taxon>
    </lineage>
</organism>
<evidence type="ECO:0000313" key="14">
    <source>
        <dbReference type="Proteomes" id="UP000199032"/>
    </source>
</evidence>
<dbReference type="Pfam" id="PF04101">
    <property type="entry name" value="Glyco_tran_28_C"/>
    <property type="match status" value="1"/>
</dbReference>
<evidence type="ECO:0000256" key="7">
    <source>
        <dbReference type="ARBA" id="ARBA00023136"/>
    </source>
</evidence>
<dbReference type="GO" id="GO:0051991">
    <property type="term" value="F:UDP-N-acetyl-D-glucosamine:N-acetylmuramoyl-L-alanyl-D-glutamyl-meso-2,6-diaminopimelyl-D-alanyl-D-alanine-diphosphoundecaprenol 4-beta-N-acetylglucosaminlytransferase activity"/>
    <property type="evidence" value="ECO:0007669"/>
    <property type="project" value="RHEA"/>
</dbReference>
<sequence length="379" mass="40807">MGTLTMTIVIAAGGTGGHLYPAIALAREFLRRDSSTKILFVGTSRGVESRVLTHEGFELVMITAKPVMGKGLLDVFQALLSLPVGIWQSWQVLRRRSADLVIGVGGYTSPTVLVAAALRGIPRVILEPNAYPGLANKVVGPLAQRIFLAFESAATFFDRQNAQVVGTPIRQEFLGHEPESQAANKRNGRHLLVFGGSQGAKAINSAVLEGLPVLMARLPTLTITHQTGEGDYERVREGYKTLGISATVVPFLYDMPTVLRTADVVVARAGAMTIAELTACGKPAILIPLPTAIYDHQMKNARAMEAAGGAVVLPQSDLTGARLSEMVDAIVSDSQRWERMHHGSLGMRRIDAGERIVSECYAMMGVNHDINQSFRKARG</sequence>
<accession>A0A0S4L9J2</accession>
<dbReference type="PANTHER" id="PTHR21015">
    <property type="entry name" value="UDP-N-ACETYLGLUCOSAMINE--N-ACETYLMURAMYL-(PENTAPEPTIDE) PYROPHOSPHORYL-UNDECAPRENOL N-ACETYLGLUCOSAMINE TRANSFERASE 1"/>
    <property type="match status" value="1"/>
</dbReference>
<dbReference type="Proteomes" id="UP000199032">
    <property type="component" value="Unassembled WGS sequence"/>
</dbReference>
<keyword evidence="1 10" id="KW-1003">Cell membrane</keyword>
<comment type="similarity">
    <text evidence="10">Belongs to the glycosyltransferase 28 family. MurG subfamily.</text>
</comment>
<dbReference type="GO" id="GO:0008360">
    <property type="term" value="P:regulation of cell shape"/>
    <property type="evidence" value="ECO:0007669"/>
    <property type="project" value="UniProtKB-KW"/>
</dbReference>
<evidence type="ECO:0000256" key="1">
    <source>
        <dbReference type="ARBA" id="ARBA00022475"/>
    </source>
</evidence>
<dbReference type="HAMAP" id="MF_00033">
    <property type="entry name" value="MurG"/>
    <property type="match status" value="1"/>
</dbReference>
<comment type="catalytic activity">
    <reaction evidence="10">
        <text>di-trans,octa-cis-undecaprenyl diphospho-N-acetyl-alpha-D-muramoyl-L-alanyl-D-glutamyl-meso-2,6-diaminopimeloyl-D-alanyl-D-alanine + UDP-N-acetyl-alpha-D-glucosamine = di-trans,octa-cis-undecaprenyl diphospho-[N-acetyl-alpha-D-glucosaminyl-(1-&gt;4)]-N-acetyl-alpha-D-muramoyl-L-alanyl-D-glutamyl-meso-2,6-diaminopimeloyl-D-alanyl-D-alanine + UDP + H(+)</text>
        <dbReference type="Rhea" id="RHEA:31227"/>
        <dbReference type="ChEBI" id="CHEBI:15378"/>
        <dbReference type="ChEBI" id="CHEBI:57705"/>
        <dbReference type="ChEBI" id="CHEBI:58223"/>
        <dbReference type="ChEBI" id="CHEBI:61387"/>
        <dbReference type="ChEBI" id="CHEBI:61388"/>
        <dbReference type="EC" id="2.4.1.227"/>
    </reaction>
</comment>
<feature type="domain" description="Glycosyltransferase family 28 N-terminal" evidence="11">
    <location>
        <begin position="8"/>
        <end position="147"/>
    </location>
</feature>
<dbReference type="Pfam" id="PF03033">
    <property type="entry name" value="Glyco_transf_28"/>
    <property type="match status" value="1"/>
</dbReference>
<dbReference type="SUPFAM" id="SSF53756">
    <property type="entry name" value="UDP-Glycosyltransferase/glycogen phosphorylase"/>
    <property type="match status" value="1"/>
</dbReference>
<dbReference type="GO" id="GO:0071555">
    <property type="term" value="P:cell wall organization"/>
    <property type="evidence" value="ECO:0007669"/>
    <property type="project" value="UniProtKB-KW"/>
</dbReference>
<dbReference type="PANTHER" id="PTHR21015:SF22">
    <property type="entry name" value="GLYCOSYLTRANSFERASE"/>
    <property type="match status" value="1"/>
</dbReference>
<dbReference type="EMBL" id="CZQA01000001">
    <property type="protein sequence ID" value="CUS34492.1"/>
    <property type="molecule type" value="Genomic_DNA"/>
</dbReference>
<evidence type="ECO:0000256" key="10">
    <source>
        <dbReference type="HAMAP-Rule" id="MF_00033"/>
    </source>
</evidence>
<dbReference type="InterPro" id="IPR004276">
    <property type="entry name" value="GlycoTrans_28_N"/>
</dbReference>
<keyword evidence="2 10" id="KW-0132">Cell division</keyword>
<dbReference type="AlphaFoldDB" id="A0A0S4L9J2"/>
<dbReference type="NCBIfam" id="TIGR01133">
    <property type="entry name" value="murG"/>
    <property type="match status" value="1"/>
</dbReference>
<feature type="binding site" evidence="10">
    <location>
        <begin position="15"/>
        <end position="17"/>
    </location>
    <ligand>
        <name>UDP-N-acetyl-alpha-D-glucosamine</name>
        <dbReference type="ChEBI" id="CHEBI:57705"/>
    </ligand>
</feature>
<keyword evidence="7 10" id="KW-0472">Membrane</keyword>
<dbReference type="EC" id="2.4.1.227" evidence="10"/>
<feature type="binding site" evidence="10">
    <location>
        <position position="170"/>
    </location>
    <ligand>
        <name>UDP-N-acetyl-alpha-D-glucosamine</name>
        <dbReference type="ChEBI" id="CHEBI:57705"/>
    </ligand>
</feature>
<keyword evidence="14" id="KW-1185">Reference proteome</keyword>
<comment type="function">
    <text evidence="10">Cell wall formation. Catalyzes the transfer of a GlcNAc subunit on undecaprenyl-pyrophosphoryl-MurNAc-pentapeptide (lipid intermediate I) to form undecaprenyl-pyrophosphoryl-MurNAc-(pentapeptide)GlcNAc (lipid intermediate II).</text>
</comment>
<keyword evidence="5 10" id="KW-0133">Cell shape</keyword>
<keyword evidence="6 10" id="KW-0573">Peptidoglycan synthesis</keyword>
<evidence type="ECO:0000256" key="8">
    <source>
        <dbReference type="ARBA" id="ARBA00023306"/>
    </source>
</evidence>
<keyword evidence="9 10" id="KW-0961">Cell wall biogenesis/degradation</keyword>
<dbReference type="UniPathway" id="UPA00219"/>
<dbReference type="RefSeq" id="WP_141654262.1">
    <property type="nucleotide sequence ID" value="NZ_CZQA01000001.1"/>
</dbReference>
<evidence type="ECO:0000259" key="12">
    <source>
        <dbReference type="Pfam" id="PF04101"/>
    </source>
</evidence>
<gene>
    <name evidence="10 13" type="primary">murG</name>
    <name evidence="13" type="ORF">COMA1_11734</name>
</gene>
<evidence type="ECO:0000259" key="11">
    <source>
        <dbReference type="Pfam" id="PF03033"/>
    </source>
</evidence>
<evidence type="ECO:0000313" key="13">
    <source>
        <dbReference type="EMBL" id="CUS34492.1"/>
    </source>
</evidence>
<evidence type="ECO:0000256" key="2">
    <source>
        <dbReference type="ARBA" id="ARBA00022618"/>
    </source>
</evidence>
<evidence type="ECO:0000256" key="9">
    <source>
        <dbReference type="ARBA" id="ARBA00023316"/>
    </source>
</evidence>
<evidence type="ECO:0000256" key="6">
    <source>
        <dbReference type="ARBA" id="ARBA00022984"/>
    </source>
</evidence>
<keyword evidence="3 10" id="KW-0328">Glycosyltransferase</keyword>
<dbReference type="GO" id="GO:0009252">
    <property type="term" value="P:peptidoglycan biosynthetic process"/>
    <property type="evidence" value="ECO:0007669"/>
    <property type="project" value="UniProtKB-UniRule"/>
</dbReference>
<dbReference type="GO" id="GO:0005975">
    <property type="term" value="P:carbohydrate metabolic process"/>
    <property type="evidence" value="ECO:0007669"/>
    <property type="project" value="InterPro"/>
</dbReference>
<feature type="binding site" evidence="10">
    <location>
        <position position="197"/>
    </location>
    <ligand>
        <name>UDP-N-acetyl-alpha-D-glucosamine</name>
        <dbReference type="ChEBI" id="CHEBI:57705"/>
    </ligand>
</feature>
<keyword evidence="4 10" id="KW-0808">Transferase</keyword>
<dbReference type="GO" id="GO:0005886">
    <property type="term" value="C:plasma membrane"/>
    <property type="evidence" value="ECO:0007669"/>
    <property type="project" value="UniProtKB-SubCell"/>
</dbReference>
<feature type="domain" description="Glycosyl transferase family 28 C-terminal" evidence="12">
    <location>
        <begin position="191"/>
        <end position="347"/>
    </location>
</feature>
<reference evidence="13 14" key="1">
    <citation type="submission" date="2015-10" db="EMBL/GenBank/DDBJ databases">
        <authorList>
            <person name="Gilbert D.G."/>
        </authorList>
    </citation>
    <scope>NUCLEOTIDE SEQUENCE [LARGE SCALE GENOMIC DNA]</scope>
    <source>
        <strain evidence="13">COMA1</strain>
    </source>
</reference>
<dbReference type="STRING" id="1742972.COMA1_11734"/>
<proteinExistence type="inferred from homology"/>
<keyword evidence="8 10" id="KW-0131">Cell cycle</keyword>
<dbReference type="InterPro" id="IPR006009">
    <property type="entry name" value="GlcNAc_MurG"/>
</dbReference>
<dbReference type="InterPro" id="IPR007235">
    <property type="entry name" value="Glyco_trans_28_C"/>
</dbReference>
<name>A0A0S4L9J2_9BACT</name>
<evidence type="ECO:0000256" key="4">
    <source>
        <dbReference type="ARBA" id="ARBA00022679"/>
    </source>
</evidence>
<dbReference type="GO" id="GO:0050511">
    <property type="term" value="F:undecaprenyldiphospho-muramoylpentapeptide beta-N-acetylglucosaminyltransferase activity"/>
    <property type="evidence" value="ECO:0007669"/>
    <property type="project" value="UniProtKB-UniRule"/>
</dbReference>
<feature type="binding site" evidence="10">
    <location>
        <position position="129"/>
    </location>
    <ligand>
        <name>UDP-N-acetyl-alpha-D-glucosamine</name>
        <dbReference type="ChEBI" id="CHEBI:57705"/>
    </ligand>
</feature>